<gene>
    <name evidence="7" type="primary">msrA</name>
    <name evidence="9" type="ORF">EW093_03725</name>
</gene>
<dbReference type="HAMAP" id="MF_01401">
    <property type="entry name" value="MsrA"/>
    <property type="match status" value="1"/>
</dbReference>
<dbReference type="OrthoDB" id="4174719at2"/>
<dbReference type="Gene3D" id="2.170.150.20">
    <property type="entry name" value="Peptide methionine sulfoxide reductase"/>
    <property type="match status" value="1"/>
</dbReference>
<dbReference type="InterPro" id="IPR002569">
    <property type="entry name" value="Met_Sox_Rdtase_MsrA_dom"/>
</dbReference>
<dbReference type="Proteomes" id="UP000323824">
    <property type="component" value="Chromosome"/>
</dbReference>
<evidence type="ECO:0000313" key="9">
    <source>
        <dbReference type="EMBL" id="QEN03845.1"/>
    </source>
</evidence>
<comment type="function">
    <text evidence="3 7">Has an important function as a repair enzyme for proteins that have been inactivated by oxidation. Catalyzes the reversible oxidation-reduction of methionine sulfoxide in proteins to methionine.</text>
</comment>
<dbReference type="Pfam" id="PF01625">
    <property type="entry name" value="PMSR"/>
    <property type="match status" value="1"/>
</dbReference>
<dbReference type="InterPro" id="IPR011057">
    <property type="entry name" value="Mss4-like_sf"/>
</dbReference>
<accession>A0A5C1Q754</accession>
<sequence length="276" mass="31545">MSNKLTKEEENIIIYKGTEAPFSGEYDDFFIEGFYHCKQCDTRLYSSDDKFNAGCGWPSFDDELPGTIDKKIDADGRRTEILCSNCGGHLGHLFKGENLTEKNSRYCVNSLSIKFKPSSSAYFAGGCFWGVEHLFQKQDGVYLVTSGYMGGVTNNPSYQDVCTGKTGHLEVVKVSYDPKIISYRELVQFFFEIHDSTQKNGQGPDIGPQYLSAIFYSNKEEFETAVKVINLLKSKGYDVATELFEASKFWKAEEYHQDYYQKNNKEPYCHTYKKIF</sequence>
<protein>
    <recommendedName>
        <fullName evidence="7">Peptide methionine sulfoxide reductase MsrA</fullName>
        <shortName evidence="7">Protein-methionine-S-oxide reductase</shortName>
        <ecNumber evidence="7">1.8.4.11</ecNumber>
    </recommendedName>
    <alternativeName>
        <fullName evidence="7">Peptide-methionine (S)-S-oxide reductase</fullName>
        <shortName evidence="7">Peptide Met(O) reductase</shortName>
    </alternativeName>
</protein>
<evidence type="ECO:0000256" key="6">
    <source>
        <dbReference type="ARBA" id="ARBA00048782"/>
    </source>
</evidence>
<dbReference type="KEGG" id="sper:EW093_03725"/>
<feature type="active site" evidence="7">
    <location>
        <position position="127"/>
    </location>
</feature>
<dbReference type="GO" id="GO:0033743">
    <property type="term" value="F:peptide-methionine (R)-S-oxide reductase activity"/>
    <property type="evidence" value="ECO:0007669"/>
    <property type="project" value="UniProtKB-EC"/>
</dbReference>
<evidence type="ECO:0000259" key="8">
    <source>
        <dbReference type="PROSITE" id="PS51790"/>
    </source>
</evidence>
<dbReference type="NCBIfam" id="NF004036">
    <property type="entry name" value="PRK05508.1"/>
    <property type="match status" value="1"/>
</dbReference>
<dbReference type="Pfam" id="PF01641">
    <property type="entry name" value="SelR"/>
    <property type="match status" value="1"/>
</dbReference>
<dbReference type="SUPFAM" id="SSF55068">
    <property type="entry name" value="Peptide methionine sulfoxide reductase"/>
    <property type="match status" value="1"/>
</dbReference>
<proteinExistence type="inferred from homology"/>
<dbReference type="InterPro" id="IPR036509">
    <property type="entry name" value="Met_Sox_Rdtase_MsrA_sf"/>
</dbReference>
<comment type="catalytic activity">
    <reaction evidence="4 7">
        <text>L-methionyl-[protein] + [thioredoxin]-disulfide + H2O = L-methionyl-(S)-S-oxide-[protein] + [thioredoxin]-dithiol</text>
        <dbReference type="Rhea" id="RHEA:14217"/>
        <dbReference type="Rhea" id="RHEA-COMP:10698"/>
        <dbReference type="Rhea" id="RHEA-COMP:10700"/>
        <dbReference type="Rhea" id="RHEA-COMP:12313"/>
        <dbReference type="Rhea" id="RHEA-COMP:12315"/>
        <dbReference type="ChEBI" id="CHEBI:15377"/>
        <dbReference type="ChEBI" id="CHEBI:16044"/>
        <dbReference type="ChEBI" id="CHEBI:29950"/>
        <dbReference type="ChEBI" id="CHEBI:44120"/>
        <dbReference type="ChEBI" id="CHEBI:50058"/>
        <dbReference type="EC" id="1.8.4.11"/>
    </reaction>
</comment>
<evidence type="ECO:0000256" key="4">
    <source>
        <dbReference type="ARBA" id="ARBA00047806"/>
    </source>
</evidence>
<evidence type="ECO:0000256" key="3">
    <source>
        <dbReference type="ARBA" id="ARBA00024679"/>
    </source>
</evidence>
<dbReference type="Gene3D" id="3.30.1060.10">
    <property type="entry name" value="Peptide methionine sulphoxide reductase MsrA"/>
    <property type="match status" value="1"/>
</dbReference>
<evidence type="ECO:0000256" key="5">
    <source>
        <dbReference type="ARBA" id="ARBA00048488"/>
    </source>
</evidence>
<keyword evidence="1 7" id="KW-0560">Oxidoreductase</keyword>
<dbReference type="PROSITE" id="PS51790">
    <property type="entry name" value="MSRB"/>
    <property type="match status" value="1"/>
</dbReference>
<dbReference type="NCBIfam" id="NF004042">
    <property type="entry name" value="PRK05550.1"/>
    <property type="match status" value="1"/>
</dbReference>
<dbReference type="InterPro" id="IPR002579">
    <property type="entry name" value="Met_Sox_Rdtase_MsrB_dom"/>
</dbReference>
<dbReference type="EMBL" id="CP035807">
    <property type="protein sequence ID" value="QEN03845.1"/>
    <property type="molecule type" value="Genomic_DNA"/>
</dbReference>
<dbReference type="AlphaFoldDB" id="A0A5C1Q754"/>
<dbReference type="PANTHER" id="PTHR43774">
    <property type="entry name" value="PEPTIDE METHIONINE SULFOXIDE REDUCTASE"/>
    <property type="match status" value="1"/>
</dbReference>
<dbReference type="EC" id="1.8.4.11" evidence="7"/>
<reference evidence="9 10" key="1">
    <citation type="submission" date="2019-02" db="EMBL/GenBank/DDBJ databases">
        <authorList>
            <person name="Fomenkov A."/>
            <person name="Dubinina G."/>
            <person name="Grabovich M."/>
            <person name="Vincze T."/>
            <person name="Roberts R.J."/>
        </authorList>
    </citation>
    <scope>NUCLEOTIDE SEQUENCE [LARGE SCALE GENOMIC DNA]</scope>
    <source>
        <strain evidence="9 10">P</strain>
    </source>
</reference>
<dbReference type="SUPFAM" id="SSF51316">
    <property type="entry name" value="Mss4-like"/>
    <property type="match status" value="1"/>
</dbReference>
<dbReference type="RefSeq" id="WP_149567103.1">
    <property type="nucleotide sequence ID" value="NZ_CP035807.1"/>
</dbReference>
<comment type="similarity">
    <text evidence="7">Belongs to the MsrA Met sulfoxide reductase family.</text>
</comment>
<dbReference type="GO" id="GO:0033744">
    <property type="term" value="F:L-methionine:thioredoxin-disulfide S-oxidoreductase activity"/>
    <property type="evidence" value="ECO:0007669"/>
    <property type="project" value="RHEA"/>
</dbReference>
<evidence type="ECO:0000256" key="1">
    <source>
        <dbReference type="ARBA" id="ARBA00023002"/>
    </source>
</evidence>
<keyword evidence="2" id="KW-0511">Multifunctional enzyme</keyword>
<evidence type="ECO:0000256" key="2">
    <source>
        <dbReference type="ARBA" id="ARBA00023268"/>
    </source>
</evidence>
<evidence type="ECO:0000313" key="10">
    <source>
        <dbReference type="Proteomes" id="UP000323824"/>
    </source>
</evidence>
<reference evidence="9 10" key="2">
    <citation type="submission" date="2019-09" db="EMBL/GenBank/DDBJ databases">
        <title>Complete Genome Sequence and Methylome Analysis of free living Spirochaetas.</title>
        <authorList>
            <person name="Leshcheva N."/>
            <person name="Mikheeva N."/>
        </authorList>
    </citation>
    <scope>NUCLEOTIDE SEQUENCE [LARGE SCALE GENOMIC DNA]</scope>
    <source>
        <strain evidence="9 10">P</strain>
    </source>
</reference>
<feature type="domain" description="MsrB" evidence="8">
    <location>
        <begin position="1"/>
        <end position="118"/>
    </location>
</feature>
<organism evidence="9 10">
    <name type="scientific">Thiospirochaeta perfilievii</name>
    <dbReference type="NCBI Taxonomy" id="252967"/>
    <lineage>
        <taxon>Bacteria</taxon>
        <taxon>Pseudomonadati</taxon>
        <taxon>Spirochaetota</taxon>
        <taxon>Spirochaetia</taxon>
        <taxon>Spirochaetales</taxon>
        <taxon>Spirochaetaceae</taxon>
        <taxon>Thiospirochaeta</taxon>
    </lineage>
</organism>
<comment type="catalytic activity">
    <reaction evidence="5">
        <text>L-methionyl-[protein] + [thioredoxin]-disulfide + H2O = L-methionyl-(R)-S-oxide-[protein] + [thioredoxin]-dithiol</text>
        <dbReference type="Rhea" id="RHEA:24164"/>
        <dbReference type="Rhea" id="RHEA-COMP:10698"/>
        <dbReference type="Rhea" id="RHEA-COMP:10700"/>
        <dbReference type="Rhea" id="RHEA-COMP:12313"/>
        <dbReference type="Rhea" id="RHEA-COMP:12314"/>
        <dbReference type="ChEBI" id="CHEBI:15377"/>
        <dbReference type="ChEBI" id="CHEBI:16044"/>
        <dbReference type="ChEBI" id="CHEBI:29950"/>
        <dbReference type="ChEBI" id="CHEBI:45764"/>
        <dbReference type="ChEBI" id="CHEBI:50058"/>
        <dbReference type="EC" id="1.8.4.12"/>
    </reaction>
</comment>
<evidence type="ECO:0000256" key="7">
    <source>
        <dbReference type="HAMAP-Rule" id="MF_01401"/>
    </source>
</evidence>
<dbReference type="NCBIfam" id="TIGR00401">
    <property type="entry name" value="msrA"/>
    <property type="match status" value="1"/>
</dbReference>
<keyword evidence="10" id="KW-1185">Reference proteome</keyword>
<comment type="catalytic activity">
    <reaction evidence="6 7">
        <text>[thioredoxin]-disulfide + L-methionine + H2O = L-methionine (S)-S-oxide + [thioredoxin]-dithiol</text>
        <dbReference type="Rhea" id="RHEA:19993"/>
        <dbReference type="Rhea" id="RHEA-COMP:10698"/>
        <dbReference type="Rhea" id="RHEA-COMP:10700"/>
        <dbReference type="ChEBI" id="CHEBI:15377"/>
        <dbReference type="ChEBI" id="CHEBI:29950"/>
        <dbReference type="ChEBI" id="CHEBI:50058"/>
        <dbReference type="ChEBI" id="CHEBI:57844"/>
        <dbReference type="ChEBI" id="CHEBI:58772"/>
        <dbReference type="EC" id="1.8.4.11"/>
    </reaction>
</comment>
<name>A0A5C1Q754_9SPIO</name>
<dbReference type="GO" id="GO:0008113">
    <property type="term" value="F:peptide-methionine (S)-S-oxide reductase activity"/>
    <property type="evidence" value="ECO:0007669"/>
    <property type="project" value="UniProtKB-UniRule"/>
</dbReference>
<dbReference type="PANTHER" id="PTHR43774:SF1">
    <property type="entry name" value="PEPTIDE METHIONINE SULFOXIDE REDUCTASE MSRA 2"/>
    <property type="match status" value="1"/>
</dbReference>